<organism evidence="2 3">
    <name type="scientific">Sorangium cellulosum</name>
    <name type="common">Polyangium cellulosum</name>
    <dbReference type="NCBI Taxonomy" id="56"/>
    <lineage>
        <taxon>Bacteria</taxon>
        <taxon>Pseudomonadati</taxon>
        <taxon>Myxococcota</taxon>
        <taxon>Polyangia</taxon>
        <taxon>Polyangiales</taxon>
        <taxon>Polyangiaceae</taxon>
        <taxon>Sorangium</taxon>
    </lineage>
</organism>
<dbReference type="EMBL" id="CP012672">
    <property type="protein sequence ID" value="AUX35963.1"/>
    <property type="molecule type" value="Genomic_DNA"/>
</dbReference>
<feature type="region of interest" description="Disordered" evidence="1">
    <location>
        <begin position="42"/>
        <end position="93"/>
    </location>
</feature>
<evidence type="ECO:0000313" key="2">
    <source>
        <dbReference type="EMBL" id="AUX35963.1"/>
    </source>
</evidence>
<evidence type="ECO:0000313" key="3">
    <source>
        <dbReference type="Proteomes" id="UP000295497"/>
    </source>
</evidence>
<dbReference type="Proteomes" id="UP000295497">
    <property type="component" value="Chromosome"/>
</dbReference>
<accession>A0A4P2R1Y2</accession>
<protein>
    <submittedName>
        <fullName evidence="2">Uncharacterized protein</fullName>
    </submittedName>
</protein>
<proteinExistence type="predicted"/>
<gene>
    <name evidence="2" type="ORF">SOCE836_081670</name>
</gene>
<evidence type="ECO:0000256" key="1">
    <source>
        <dbReference type="SAM" id="MobiDB-lite"/>
    </source>
</evidence>
<feature type="compositionally biased region" description="Polar residues" evidence="1">
    <location>
        <begin position="76"/>
        <end position="90"/>
    </location>
</feature>
<dbReference type="AlphaFoldDB" id="A0A4P2R1Y2"/>
<sequence>MDRRGAKDARKRTSGLSWRPWRLSLWIAVSDAAERRVARVRPWFHGGGSPWRPPVDRERKTPGDALRTPGEARSAGRQTSSRSPPGYTNESRGEYHEALFTTWIGLPGRSAYTG</sequence>
<name>A0A4P2R1Y2_SORCE</name>
<reference evidence="2 3" key="1">
    <citation type="submission" date="2015-09" db="EMBL/GenBank/DDBJ databases">
        <title>Sorangium comparison.</title>
        <authorList>
            <person name="Zaburannyi N."/>
            <person name="Bunk B."/>
            <person name="Overmann J."/>
            <person name="Mueller R."/>
        </authorList>
    </citation>
    <scope>NUCLEOTIDE SEQUENCE [LARGE SCALE GENOMIC DNA]</scope>
    <source>
        <strain evidence="2 3">So ce836</strain>
    </source>
</reference>